<dbReference type="OrthoDB" id="10376064at2759"/>
<dbReference type="AlphaFoldDB" id="A0A9N9YVY9"/>
<sequence>MKGGVQVAEPGCSPASRPVRFHMILDEILFNLFGSHPYVTHTDKCACGVKHGWRIRPSELYQWSRSPKKTALHLCNSRQRRNKSKAFELANQAGLQAQFLVAVAGMRACLERAELVIHHRLPPSWSDYS</sequence>
<comment type="caution">
    <text evidence="1">The sequence shown here is derived from an EMBL/GenBank/DDBJ whole genome shotgun (WGS) entry which is preliminary data.</text>
</comment>
<dbReference type="Proteomes" id="UP000775872">
    <property type="component" value="Unassembled WGS sequence"/>
</dbReference>
<evidence type="ECO:0000313" key="1">
    <source>
        <dbReference type="EMBL" id="CAH0039987.1"/>
    </source>
</evidence>
<name>A0A9N9YVY9_9HYPO</name>
<gene>
    <name evidence="1" type="ORF">CSOL1703_00003781</name>
</gene>
<protein>
    <submittedName>
        <fullName evidence="1">Uncharacterized protein</fullName>
    </submittedName>
</protein>
<reference evidence="2" key="1">
    <citation type="submission" date="2019-06" db="EMBL/GenBank/DDBJ databases">
        <authorList>
            <person name="Broberg M."/>
        </authorList>
    </citation>
    <scope>NUCLEOTIDE SEQUENCE [LARGE SCALE GENOMIC DNA]</scope>
</reference>
<evidence type="ECO:0000313" key="2">
    <source>
        <dbReference type="Proteomes" id="UP000775872"/>
    </source>
</evidence>
<dbReference type="EMBL" id="CABFOC020000002">
    <property type="protein sequence ID" value="CAH0039987.1"/>
    <property type="molecule type" value="Genomic_DNA"/>
</dbReference>
<keyword evidence="2" id="KW-1185">Reference proteome</keyword>
<organism evidence="1 2">
    <name type="scientific">Clonostachys solani</name>
    <dbReference type="NCBI Taxonomy" id="160281"/>
    <lineage>
        <taxon>Eukaryota</taxon>
        <taxon>Fungi</taxon>
        <taxon>Dikarya</taxon>
        <taxon>Ascomycota</taxon>
        <taxon>Pezizomycotina</taxon>
        <taxon>Sordariomycetes</taxon>
        <taxon>Hypocreomycetidae</taxon>
        <taxon>Hypocreales</taxon>
        <taxon>Bionectriaceae</taxon>
        <taxon>Clonostachys</taxon>
    </lineage>
</organism>
<proteinExistence type="predicted"/>
<reference evidence="1 2" key="2">
    <citation type="submission" date="2021-10" db="EMBL/GenBank/DDBJ databases">
        <authorList>
            <person name="Piombo E."/>
        </authorList>
    </citation>
    <scope>NUCLEOTIDE SEQUENCE [LARGE SCALE GENOMIC DNA]</scope>
</reference>
<accession>A0A9N9YVY9</accession>